<dbReference type="EMBL" id="SNRY01000021">
    <property type="protein sequence ID" value="KAA6350891.1"/>
    <property type="molecule type" value="Genomic_DNA"/>
</dbReference>
<gene>
    <name evidence="2" type="ORF">EZS27_001738</name>
</gene>
<evidence type="ECO:0000313" key="2">
    <source>
        <dbReference type="EMBL" id="KAA6350891.1"/>
    </source>
</evidence>
<dbReference type="AlphaFoldDB" id="A0A5J4SZH2"/>
<proteinExistence type="predicted"/>
<feature type="transmembrane region" description="Helical" evidence="1">
    <location>
        <begin position="20"/>
        <end position="42"/>
    </location>
</feature>
<keyword evidence="1" id="KW-0472">Membrane</keyword>
<keyword evidence="1" id="KW-0812">Transmembrane</keyword>
<accession>A0A5J4SZH2</accession>
<comment type="caution">
    <text evidence="2">The sequence shown here is derived from an EMBL/GenBank/DDBJ whole genome shotgun (WGS) entry which is preliminary data.</text>
</comment>
<sequence>MGKNKRKVHTQKEEKQAEKVIKIVFVSLIILALVLVVSFSFFG</sequence>
<protein>
    <submittedName>
        <fullName evidence="2">Uncharacterized protein</fullName>
    </submittedName>
</protein>
<reference evidence="2" key="1">
    <citation type="submission" date="2019-03" db="EMBL/GenBank/DDBJ databases">
        <title>Single cell metagenomics reveals metabolic interactions within the superorganism composed of flagellate Streblomastix strix and complex community of Bacteroidetes bacteria on its surface.</title>
        <authorList>
            <person name="Treitli S.C."/>
            <person name="Kolisko M."/>
            <person name="Husnik F."/>
            <person name="Keeling P."/>
            <person name="Hampl V."/>
        </authorList>
    </citation>
    <scope>NUCLEOTIDE SEQUENCE</scope>
    <source>
        <strain evidence="2">STM</strain>
    </source>
</reference>
<name>A0A5J4SZH2_9ZZZZ</name>
<keyword evidence="1" id="KW-1133">Transmembrane helix</keyword>
<evidence type="ECO:0000256" key="1">
    <source>
        <dbReference type="SAM" id="Phobius"/>
    </source>
</evidence>
<organism evidence="2">
    <name type="scientific">termite gut metagenome</name>
    <dbReference type="NCBI Taxonomy" id="433724"/>
    <lineage>
        <taxon>unclassified sequences</taxon>
        <taxon>metagenomes</taxon>
        <taxon>organismal metagenomes</taxon>
    </lineage>
</organism>